<protein>
    <submittedName>
        <fullName evidence="5">Short-chain dehydrogenase/reductase SDR</fullName>
    </submittedName>
</protein>
<dbReference type="STRING" id="575540.Isop_1507"/>
<organism evidence="5 6">
    <name type="scientific">Isosphaera pallida (strain ATCC 43644 / DSM 9630 / IS1B)</name>
    <dbReference type="NCBI Taxonomy" id="575540"/>
    <lineage>
        <taxon>Bacteria</taxon>
        <taxon>Pseudomonadati</taxon>
        <taxon>Planctomycetota</taxon>
        <taxon>Planctomycetia</taxon>
        <taxon>Isosphaerales</taxon>
        <taxon>Isosphaeraceae</taxon>
        <taxon>Isosphaera</taxon>
    </lineage>
</organism>
<dbReference type="OrthoDB" id="9808814at2"/>
<dbReference type="PANTHER" id="PTHR44196:SF1">
    <property type="entry name" value="DEHYDROGENASE_REDUCTASE SDR FAMILY MEMBER 7B"/>
    <property type="match status" value="1"/>
</dbReference>
<keyword evidence="2" id="KW-0560">Oxidoreductase</keyword>
<dbReference type="HOGENOM" id="CLU_010194_2_1_0"/>
<dbReference type="eggNOG" id="COG0300">
    <property type="taxonomic scope" value="Bacteria"/>
</dbReference>
<comment type="similarity">
    <text evidence="1 3">Belongs to the short-chain dehydrogenases/reductases (SDR) family.</text>
</comment>
<accession>E8QYV5</accession>
<dbReference type="InterPro" id="IPR036291">
    <property type="entry name" value="NAD(P)-bd_dom_sf"/>
</dbReference>
<dbReference type="Pfam" id="PF00106">
    <property type="entry name" value="adh_short"/>
    <property type="match status" value="1"/>
</dbReference>
<gene>
    <name evidence="5" type="ordered locus">Isop_1507</name>
</gene>
<name>E8QYV5_ISOPI</name>
<dbReference type="RefSeq" id="WP_013564380.1">
    <property type="nucleotide sequence ID" value="NC_014962.1"/>
</dbReference>
<dbReference type="PRINTS" id="PR00081">
    <property type="entry name" value="GDHRDH"/>
</dbReference>
<dbReference type="PANTHER" id="PTHR44196">
    <property type="entry name" value="DEHYDROGENASE/REDUCTASE SDR FAMILY MEMBER 7B"/>
    <property type="match status" value="1"/>
</dbReference>
<dbReference type="InterPro" id="IPR020904">
    <property type="entry name" value="Sc_DH/Rdtase_CS"/>
</dbReference>
<keyword evidence="6" id="KW-1185">Reference proteome</keyword>
<evidence type="ECO:0000313" key="5">
    <source>
        <dbReference type="EMBL" id="ADV62092.1"/>
    </source>
</evidence>
<reference evidence="5 6" key="2">
    <citation type="journal article" date="2011" name="Stand. Genomic Sci.">
        <title>Complete genome sequence of Isosphaera pallida type strain (IS1B).</title>
        <authorList>
            <consortium name="US DOE Joint Genome Institute (JGI-PGF)"/>
            <person name="Goker M."/>
            <person name="Cleland D."/>
            <person name="Saunders E."/>
            <person name="Lapidus A."/>
            <person name="Nolan M."/>
            <person name="Lucas S."/>
            <person name="Hammon N."/>
            <person name="Deshpande S."/>
            <person name="Cheng J.F."/>
            <person name="Tapia R."/>
            <person name="Han C."/>
            <person name="Goodwin L."/>
            <person name="Pitluck S."/>
            <person name="Liolios K."/>
            <person name="Pagani I."/>
            <person name="Ivanova N."/>
            <person name="Mavromatis K."/>
            <person name="Pati A."/>
            <person name="Chen A."/>
            <person name="Palaniappan K."/>
            <person name="Land M."/>
            <person name="Hauser L."/>
            <person name="Chang Y.J."/>
            <person name="Jeffries C.D."/>
            <person name="Detter J.C."/>
            <person name="Beck B."/>
            <person name="Woyke T."/>
            <person name="Bristow J."/>
            <person name="Eisen J.A."/>
            <person name="Markowitz V."/>
            <person name="Hugenholtz P."/>
            <person name="Kyrpides N.C."/>
            <person name="Klenk H.P."/>
        </authorList>
    </citation>
    <scope>NUCLEOTIDE SEQUENCE [LARGE SCALE GENOMIC DNA]</scope>
    <source>
        <strain evidence="6">ATCC 43644 / DSM 9630 / IS1B</strain>
    </source>
</reference>
<dbReference type="SUPFAM" id="SSF51735">
    <property type="entry name" value="NAD(P)-binding Rossmann-fold domains"/>
    <property type="match status" value="1"/>
</dbReference>
<reference key="1">
    <citation type="submission" date="2010-11" db="EMBL/GenBank/DDBJ databases">
        <title>The complete sequence of chromosome of Isophaera pallida ATCC 43644.</title>
        <authorList>
            <consortium name="US DOE Joint Genome Institute (JGI-PGF)"/>
            <person name="Lucas S."/>
            <person name="Copeland A."/>
            <person name="Lapidus A."/>
            <person name="Bruce D."/>
            <person name="Goodwin L."/>
            <person name="Pitluck S."/>
            <person name="Kyrpides N."/>
            <person name="Mavromatis K."/>
            <person name="Pagani I."/>
            <person name="Ivanova N."/>
            <person name="Saunders E."/>
            <person name="Brettin T."/>
            <person name="Detter J.C."/>
            <person name="Han C."/>
            <person name="Tapia R."/>
            <person name="Land M."/>
            <person name="Hauser L."/>
            <person name="Markowitz V."/>
            <person name="Cheng J.-F."/>
            <person name="Hugenholtz P."/>
            <person name="Woyke T."/>
            <person name="Wu D."/>
            <person name="Eisen J.A."/>
        </authorList>
    </citation>
    <scope>NUCLEOTIDE SEQUENCE</scope>
    <source>
        <strain>ATCC 43644</strain>
    </source>
</reference>
<dbReference type="AlphaFoldDB" id="E8QYV5"/>
<feature type="region of interest" description="Disordered" evidence="4">
    <location>
        <begin position="317"/>
        <end position="338"/>
    </location>
</feature>
<dbReference type="Gene3D" id="3.40.50.720">
    <property type="entry name" value="NAD(P)-binding Rossmann-like Domain"/>
    <property type="match status" value="1"/>
</dbReference>
<dbReference type="PROSITE" id="PS00061">
    <property type="entry name" value="ADH_SHORT"/>
    <property type="match status" value="1"/>
</dbReference>
<evidence type="ECO:0000256" key="1">
    <source>
        <dbReference type="ARBA" id="ARBA00006484"/>
    </source>
</evidence>
<dbReference type="FunCoup" id="E8QYV5">
    <property type="interactions" value="303"/>
</dbReference>
<proteinExistence type="inferred from homology"/>
<evidence type="ECO:0000313" key="6">
    <source>
        <dbReference type="Proteomes" id="UP000008631"/>
    </source>
</evidence>
<sequence>MTTFPPTQVRARLGISPREVGRPYQIILITGASSGLGAALARVMARPGRFLALTARRVDRLHRVAQEARERGAETLEIPADLSISSGPRIILEKTLDAFGGLDVLVNNAGLGLPQLFHGTESQALRSQIEVNFTAPLMLTHRALPHLIARKGMVINISSAITSVPIPFLGAYGATKAGLSYWNDALRREVAHLGVRVCLVEPGPIQTEFHEALVERAGGERQLAETMDPPPFLTARVDDVAQRVASLLDRPRRRIAPLRRMTVPWDWLGALFRLVPPLGDAVAQAAIRRYAHNQEIASPTRGDTPLDNVSYQRLQAGLPTRPVRTSFHDGSAQSNPRD</sequence>
<dbReference type="InParanoid" id="E8QYV5"/>
<dbReference type="Proteomes" id="UP000008631">
    <property type="component" value="Chromosome"/>
</dbReference>
<evidence type="ECO:0000256" key="3">
    <source>
        <dbReference type="RuleBase" id="RU000363"/>
    </source>
</evidence>
<dbReference type="GO" id="GO:0016020">
    <property type="term" value="C:membrane"/>
    <property type="evidence" value="ECO:0007669"/>
    <property type="project" value="TreeGrafter"/>
</dbReference>
<dbReference type="GO" id="GO:0016491">
    <property type="term" value="F:oxidoreductase activity"/>
    <property type="evidence" value="ECO:0007669"/>
    <property type="project" value="UniProtKB-KW"/>
</dbReference>
<evidence type="ECO:0000256" key="2">
    <source>
        <dbReference type="ARBA" id="ARBA00023002"/>
    </source>
</evidence>
<dbReference type="PRINTS" id="PR00080">
    <property type="entry name" value="SDRFAMILY"/>
</dbReference>
<dbReference type="EMBL" id="CP002353">
    <property type="protein sequence ID" value="ADV62092.1"/>
    <property type="molecule type" value="Genomic_DNA"/>
</dbReference>
<dbReference type="KEGG" id="ipa:Isop_1507"/>
<dbReference type="InterPro" id="IPR002347">
    <property type="entry name" value="SDR_fam"/>
</dbReference>
<evidence type="ECO:0000256" key="4">
    <source>
        <dbReference type="SAM" id="MobiDB-lite"/>
    </source>
</evidence>